<evidence type="ECO:0008006" key="4">
    <source>
        <dbReference type="Google" id="ProtNLM"/>
    </source>
</evidence>
<evidence type="ECO:0000256" key="1">
    <source>
        <dbReference type="SAM" id="MobiDB-lite"/>
    </source>
</evidence>
<dbReference type="OrthoDB" id="4068385at2759"/>
<gene>
    <name evidence="2" type="ORF">HG535_0E00870</name>
</gene>
<dbReference type="RefSeq" id="XP_037144730.1">
    <property type="nucleotide sequence ID" value="XM_037288835.1"/>
</dbReference>
<keyword evidence="3" id="KW-1185">Reference proteome</keyword>
<dbReference type="Proteomes" id="UP000509704">
    <property type="component" value="Chromosome 5"/>
</dbReference>
<evidence type="ECO:0000313" key="3">
    <source>
        <dbReference type="Proteomes" id="UP000509704"/>
    </source>
</evidence>
<proteinExistence type="predicted"/>
<name>A0A7H9B3D7_ZYGMR</name>
<dbReference type="GO" id="GO:0030686">
    <property type="term" value="C:90S preribosome"/>
    <property type="evidence" value="ECO:0007669"/>
    <property type="project" value="InterPro"/>
</dbReference>
<dbReference type="InterPro" id="IPR022592">
    <property type="entry name" value="Nucleolar_19"/>
</dbReference>
<evidence type="ECO:0000313" key="2">
    <source>
        <dbReference type="EMBL" id="QLG73003.1"/>
    </source>
</evidence>
<organism evidence="2 3">
    <name type="scientific">Zygotorulaspora mrakii</name>
    <name type="common">Zygosaccharomyces mrakii</name>
    <dbReference type="NCBI Taxonomy" id="42260"/>
    <lineage>
        <taxon>Eukaryota</taxon>
        <taxon>Fungi</taxon>
        <taxon>Dikarya</taxon>
        <taxon>Ascomycota</taxon>
        <taxon>Saccharomycotina</taxon>
        <taxon>Saccharomycetes</taxon>
        <taxon>Saccharomycetales</taxon>
        <taxon>Saccharomycetaceae</taxon>
        <taxon>Zygotorulaspora</taxon>
    </lineage>
</organism>
<dbReference type="AlphaFoldDB" id="A0A7H9B3D7"/>
<dbReference type="GO" id="GO:0042274">
    <property type="term" value="P:ribosomal small subunit biogenesis"/>
    <property type="evidence" value="ECO:0007669"/>
    <property type="project" value="InterPro"/>
</dbReference>
<feature type="region of interest" description="Disordered" evidence="1">
    <location>
        <begin position="129"/>
        <end position="188"/>
    </location>
</feature>
<dbReference type="EMBL" id="CP058608">
    <property type="protein sequence ID" value="QLG73003.1"/>
    <property type="molecule type" value="Genomic_DNA"/>
</dbReference>
<reference evidence="2 3" key="1">
    <citation type="submission" date="2020-07" db="EMBL/GenBank/DDBJ databases">
        <title>The yeast mating-type switching endonuclease HO is a domesticated member of an unorthodox homing genetic element family.</title>
        <authorList>
            <person name="Coughlan A.Y."/>
            <person name="Lombardi L."/>
            <person name="Braun-Galleani S."/>
            <person name="Martos A.R."/>
            <person name="Galeote V."/>
            <person name="Bigey F."/>
            <person name="Dequin S."/>
            <person name="Byrne K.P."/>
            <person name="Wolfe K.H."/>
        </authorList>
    </citation>
    <scope>NUCLEOTIDE SEQUENCE [LARGE SCALE GENOMIC DNA]</scope>
    <source>
        <strain evidence="2 3">NRRL Y-6702</strain>
    </source>
</reference>
<feature type="compositionally biased region" description="Basic residues" evidence="1">
    <location>
        <begin position="172"/>
        <end position="188"/>
    </location>
</feature>
<dbReference type="Pfam" id="PF10863">
    <property type="entry name" value="NOP19"/>
    <property type="match status" value="1"/>
</dbReference>
<accession>A0A7H9B3D7</accession>
<protein>
    <recommendedName>
        <fullName evidence="4">Nucleolar protein 19</fullName>
    </recommendedName>
</protein>
<sequence length="188" mass="21271">MSRAREIQEKLNLQAKLQESFANTTGKVLGWLDADIRGEGMEANNMNASKAAFFQLPVMQTGSGLNLSHNITEPEDHGDIHTIGEFIKSDKKVNSLSKKKQRSQPKTQVNSIYRISKEDTKAMVSLKRKMRKVQKEDGMQQLRPTTEQDHSSNSNAKYSSESDDEPQVEKATKKKFGLLFSAKKKQRK</sequence>
<dbReference type="KEGG" id="zmk:HG535_0E00870"/>
<dbReference type="GeneID" id="59236745"/>